<proteinExistence type="predicted"/>
<evidence type="ECO:0000259" key="1">
    <source>
        <dbReference type="Pfam" id="PF01850"/>
    </source>
</evidence>
<accession>A0A1R3T259</accession>
<dbReference type="EMBL" id="LT605205">
    <property type="protein sequence ID" value="SCD20119.1"/>
    <property type="molecule type" value="Genomic_DNA"/>
</dbReference>
<keyword evidence="3" id="KW-1185">Reference proteome</keyword>
<dbReference type="InterPro" id="IPR029060">
    <property type="entry name" value="PIN-like_dom_sf"/>
</dbReference>
<evidence type="ECO:0000313" key="2">
    <source>
        <dbReference type="EMBL" id="SCD20119.1"/>
    </source>
</evidence>
<dbReference type="RefSeq" id="WP_076929899.1">
    <property type="nucleotide sequence ID" value="NZ_LT605205.1"/>
</dbReference>
<dbReference type="AlphaFoldDB" id="A0A1R3T259"/>
<gene>
    <name evidence="2" type="ORF">PSM36_1296</name>
</gene>
<name>A0A1R3T259_9BACT</name>
<dbReference type="KEGG" id="psac:PSM36_1296"/>
<dbReference type="Gene3D" id="3.40.50.1010">
    <property type="entry name" value="5'-nuclease"/>
    <property type="match status" value="1"/>
</dbReference>
<dbReference type="STRING" id="1642647.PSM36_1296"/>
<dbReference type="Pfam" id="PF01850">
    <property type="entry name" value="PIN"/>
    <property type="match status" value="1"/>
</dbReference>
<dbReference type="Proteomes" id="UP000187464">
    <property type="component" value="Chromosome I"/>
</dbReference>
<reference evidence="2 3" key="1">
    <citation type="submission" date="2016-08" db="EMBL/GenBank/DDBJ databases">
        <authorList>
            <person name="Seilhamer J.J."/>
        </authorList>
    </citation>
    <scope>NUCLEOTIDE SEQUENCE [LARGE SCALE GENOMIC DNA]</scope>
    <source>
        <strain evidence="2">M3/6</strain>
    </source>
</reference>
<dbReference type="InterPro" id="IPR002716">
    <property type="entry name" value="PIN_dom"/>
</dbReference>
<feature type="domain" description="PIN" evidence="1">
    <location>
        <begin position="6"/>
        <end position="117"/>
    </location>
</feature>
<dbReference type="CDD" id="cd18692">
    <property type="entry name" value="PIN_VapC-like"/>
    <property type="match status" value="1"/>
</dbReference>
<sequence length="135" mass="15392">MNDKPVFLDSNICLYLLSKDSTRKHTAETLLALPVTIISSQVINETINICIKKFCLPQQRITDHILFLMSCCRVVTISEVLQIKAIALHFRYQFSFYDSLIVAAALEAGCQILYSEDMQHELLVNNSLRIINPFV</sequence>
<protein>
    <submittedName>
        <fullName evidence="2">Putative nucleic acid-binding protein</fullName>
    </submittedName>
</protein>
<evidence type="ECO:0000313" key="3">
    <source>
        <dbReference type="Proteomes" id="UP000187464"/>
    </source>
</evidence>
<organism evidence="2 3">
    <name type="scientific">Proteiniphilum saccharofermentans</name>
    <dbReference type="NCBI Taxonomy" id="1642647"/>
    <lineage>
        <taxon>Bacteria</taxon>
        <taxon>Pseudomonadati</taxon>
        <taxon>Bacteroidota</taxon>
        <taxon>Bacteroidia</taxon>
        <taxon>Bacteroidales</taxon>
        <taxon>Dysgonomonadaceae</taxon>
        <taxon>Proteiniphilum</taxon>
    </lineage>
</organism>
<dbReference type="SUPFAM" id="SSF88723">
    <property type="entry name" value="PIN domain-like"/>
    <property type="match status" value="1"/>
</dbReference>